<dbReference type="PROSITE" id="PS00198">
    <property type="entry name" value="4FE4S_FER_1"/>
    <property type="match status" value="2"/>
</dbReference>
<evidence type="ECO:0000259" key="5">
    <source>
        <dbReference type="PROSITE" id="PS51379"/>
    </source>
</evidence>
<feature type="domain" description="4Fe-4S ferredoxin-type" evidence="5">
    <location>
        <begin position="13"/>
        <end position="42"/>
    </location>
</feature>
<evidence type="ECO:0000313" key="6">
    <source>
        <dbReference type="EMBL" id="GAH71794.1"/>
    </source>
</evidence>
<accession>X1J0C3</accession>
<dbReference type="SUPFAM" id="SSF54862">
    <property type="entry name" value="4Fe-4S ferredoxins"/>
    <property type="match status" value="1"/>
</dbReference>
<dbReference type="PROSITE" id="PS51379">
    <property type="entry name" value="4FE4S_FER_2"/>
    <property type="match status" value="2"/>
</dbReference>
<organism evidence="6">
    <name type="scientific">marine sediment metagenome</name>
    <dbReference type="NCBI Taxonomy" id="412755"/>
    <lineage>
        <taxon>unclassified sequences</taxon>
        <taxon>metagenomes</taxon>
        <taxon>ecological metagenomes</taxon>
    </lineage>
</organism>
<evidence type="ECO:0000256" key="1">
    <source>
        <dbReference type="ARBA" id="ARBA00022485"/>
    </source>
</evidence>
<dbReference type="PANTHER" id="PTHR24960:SF79">
    <property type="entry name" value="PHOTOSYSTEM I IRON-SULFUR CENTER"/>
    <property type="match status" value="1"/>
</dbReference>
<proteinExistence type="predicted"/>
<dbReference type="Pfam" id="PF13237">
    <property type="entry name" value="Fer4_10"/>
    <property type="match status" value="1"/>
</dbReference>
<dbReference type="GO" id="GO:0046872">
    <property type="term" value="F:metal ion binding"/>
    <property type="evidence" value="ECO:0007669"/>
    <property type="project" value="UniProtKB-KW"/>
</dbReference>
<keyword evidence="2" id="KW-0479">Metal-binding</keyword>
<evidence type="ECO:0000256" key="2">
    <source>
        <dbReference type="ARBA" id="ARBA00022723"/>
    </source>
</evidence>
<dbReference type="EMBL" id="BARU01027222">
    <property type="protein sequence ID" value="GAH71794.1"/>
    <property type="molecule type" value="Genomic_DNA"/>
</dbReference>
<keyword evidence="1" id="KW-0004">4Fe-4S</keyword>
<evidence type="ECO:0000256" key="4">
    <source>
        <dbReference type="ARBA" id="ARBA00023014"/>
    </source>
</evidence>
<gene>
    <name evidence="6" type="ORF">S03H2_43611</name>
</gene>
<protein>
    <recommendedName>
        <fullName evidence="5">4Fe-4S ferredoxin-type domain-containing protein</fullName>
    </recommendedName>
</protein>
<evidence type="ECO:0000256" key="3">
    <source>
        <dbReference type="ARBA" id="ARBA00023004"/>
    </source>
</evidence>
<sequence length="143" mass="16066">GLNFVQIEMETKNMPWVNEDLCAGCGICVDDCPVGAITQEESQKAVINDDVCIRCGKCHEVCPEEAVRHDSERIPEEIAANIEKTKNLLKYYSDPGERQQFMERMIRYFKKEQKVVSLTIEKLTAIKSNLGNGTKPISPDGSD</sequence>
<name>X1J0C3_9ZZZZ</name>
<dbReference type="InterPro" id="IPR017896">
    <property type="entry name" value="4Fe4S_Fe-S-bd"/>
</dbReference>
<dbReference type="InterPro" id="IPR017900">
    <property type="entry name" value="4Fe4S_Fe_S_CS"/>
</dbReference>
<comment type="caution">
    <text evidence="6">The sequence shown here is derived from an EMBL/GenBank/DDBJ whole genome shotgun (WGS) entry which is preliminary data.</text>
</comment>
<keyword evidence="3" id="KW-0408">Iron</keyword>
<reference evidence="6" key="1">
    <citation type="journal article" date="2014" name="Front. Microbiol.">
        <title>High frequency of phylogenetically diverse reductive dehalogenase-homologous genes in deep subseafloor sedimentary metagenomes.</title>
        <authorList>
            <person name="Kawai M."/>
            <person name="Futagami T."/>
            <person name="Toyoda A."/>
            <person name="Takaki Y."/>
            <person name="Nishi S."/>
            <person name="Hori S."/>
            <person name="Arai W."/>
            <person name="Tsubouchi T."/>
            <person name="Morono Y."/>
            <person name="Uchiyama I."/>
            <person name="Ito T."/>
            <person name="Fujiyama A."/>
            <person name="Inagaki F."/>
            <person name="Takami H."/>
        </authorList>
    </citation>
    <scope>NUCLEOTIDE SEQUENCE</scope>
    <source>
        <strain evidence="6">Expedition CK06-06</strain>
    </source>
</reference>
<dbReference type="GO" id="GO:0051539">
    <property type="term" value="F:4 iron, 4 sulfur cluster binding"/>
    <property type="evidence" value="ECO:0007669"/>
    <property type="project" value="UniProtKB-KW"/>
</dbReference>
<feature type="domain" description="4Fe-4S ferredoxin-type" evidence="5">
    <location>
        <begin position="43"/>
        <end position="72"/>
    </location>
</feature>
<dbReference type="InterPro" id="IPR050157">
    <property type="entry name" value="PSI_iron-sulfur_center"/>
</dbReference>
<dbReference type="Gene3D" id="3.30.70.20">
    <property type="match status" value="2"/>
</dbReference>
<dbReference type="AlphaFoldDB" id="X1J0C3"/>
<keyword evidence="4" id="KW-0411">Iron-sulfur</keyword>
<feature type="non-terminal residue" evidence="6">
    <location>
        <position position="1"/>
    </location>
</feature>
<dbReference type="PANTHER" id="PTHR24960">
    <property type="entry name" value="PHOTOSYSTEM I IRON-SULFUR CENTER-RELATED"/>
    <property type="match status" value="1"/>
</dbReference>